<protein>
    <submittedName>
        <fullName evidence="6">Amino acid adenylation domain-containing protein</fullName>
    </submittedName>
</protein>
<dbReference type="Gene3D" id="3.30.559.10">
    <property type="entry name" value="Chloramphenicol acetyltransferase-like domain"/>
    <property type="match status" value="2"/>
</dbReference>
<dbReference type="SUPFAM" id="SSF52777">
    <property type="entry name" value="CoA-dependent acyltransferases"/>
    <property type="match status" value="4"/>
</dbReference>
<dbReference type="FunFam" id="3.40.50.12780:FF:000012">
    <property type="entry name" value="Non-ribosomal peptide synthetase"/>
    <property type="match status" value="1"/>
</dbReference>
<dbReference type="CDD" id="cd05930">
    <property type="entry name" value="A_NRPS"/>
    <property type="match status" value="2"/>
</dbReference>
<dbReference type="Pfam" id="PF00668">
    <property type="entry name" value="Condensation"/>
    <property type="match status" value="2"/>
</dbReference>
<dbReference type="InterPro" id="IPR010071">
    <property type="entry name" value="AA_adenyl_dom"/>
</dbReference>
<feature type="compositionally biased region" description="Basic and acidic residues" evidence="4">
    <location>
        <begin position="1"/>
        <end position="17"/>
    </location>
</feature>
<organism evidence="6 7">
    <name type="scientific">Micromonospora orduensis</name>
    <dbReference type="NCBI Taxonomy" id="1420891"/>
    <lineage>
        <taxon>Bacteria</taxon>
        <taxon>Bacillati</taxon>
        <taxon>Actinomycetota</taxon>
        <taxon>Actinomycetes</taxon>
        <taxon>Micromonosporales</taxon>
        <taxon>Micromonosporaceae</taxon>
        <taxon>Micromonospora</taxon>
    </lineage>
</organism>
<feature type="region of interest" description="Disordered" evidence="4">
    <location>
        <begin position="1"/>
        <end position="33"/>
    </location>
</feature>
<dbReference type="NCBIfam" id="TIGR01733">
    <property type="entry name" value="AA-adenyl-dom"/>
    <property type="match status" value="2"/>
</dbReference>
<dbReference type="CDD" id="cd19531">
    <property type="entry name" value="LCL_NRPS-like"/>
    <property type="match status" value="2"/>
</dbReference>
<evidence type="ECO:0000256" key="4">
    <source>
        <dbReference type="SAM" id="MobiDB-lite"/>
    </source>
</evidence>
<dbReference type="PROSITE" id="PS50075">
    <property type="entry name" value="CARRIER"/>
    <property type="match status" value="2"/>
</dbReference>
<evidence type="ECO:0000259" key="5">
    <source>
        <dbReference type="PROSITE" id="PS50075"/>
    </source>
</evidence>
<dbReference type="InterPro" id="IPR029058">
    <property type="entry name" value="AB_hydrolase_fold"/>
</dbReference>
<dbReference type="GO" id="GO:0005737">
    <property type="term" value="C:cytoplasm"/>
    <property type="evidence" value="ECO:0007669"/>
    <property type="project" value="TreeGrafter"/>
</dbReference>
<dbReference type="Gene3D" id="3.40.50.12780">
    <property type="entry name" value="N-terminal domain of ligase-like"/>
    <property type="match status" value="1"/>
</dbReference>
<dbReference type="EMBL" id="VDFY01000230">
    <property type="protein sequence ID" value="TNH23987.1"/>
    <property type="molecule type" value="Genomic_DNA"/>
</dbReference>
<dbReference type="InterPro" id="IPR000873">
    <property type="entry name" value="AMP-dep_synth/lig_dom"/>
</dbReference>
<dbReference type="InterPro" id="IPR023213">
    <property type="entry name" value="CAT-like_dom_sf"/>
</dbReference>
<dbReference type="InterPro" id="IPR042099">
    <property type="entry name" value="ANL_N_sf"/>
</dbReference>
<comment type="cofactor">
    <cofactor evidence="1">
        <name>pantetheine 4'-phosphate</name>
        <dbReference type="ChEBI" id="CHEBI:47942"/>
    </cofactor>
</comment>
<keyword evidence="3" id="KW-0597">Phosphoprotein</keyword>
<dbReference type="InterPro" id="IPR045851">
    <property type="entry name" value="AMP-bd_C_sf"/>
</dbReference>
<dbReference type="Gene3D" id="3.30.300.30">
    <property type="match status" value="2"/>
</dbReference>
<dbReference type="InterPro" id="IPR001031">
    <property type="entry name" value="Thioesterase"/>
</dbReference>
<dbReference type="SUPFAM" id="SSF53474">
    <property type="entry name" value="alpha/beta-Hydrolases"/>
    <property type="match status" value="1"/>
</dbReference>
<dbReference type="FunFam" id="1.10.1200.10:FF:000016">
    <property type="entry name" value="Non-ribosomal peptide synthase"/>
    <property type="match status" value="1"/>
</dbReference>
<feature type="domain" description="Carrier" evidence="5">
    <location>
        <begin position="971"/>
        <end position="1046"/>
    </location>
</feature>
<dbReference type="Gene3D" id="3.40.50.980">
    <property type="match status" value="2"/>
</dbReference>
<evidence type="ECO:0000256" key="3">
    <source>
        <dbReference type="ARBA" id="ARBA00022553"/>
    </source>
</evidence>
<dbReference type="Pfam" id="PF00501">
    <property type="entry name" value="AMP-binding"/>
    <property type="match status" value="2"/>
</dbReference>
<gene>
    <name evidence="6" type="ORF">FHG89_26130</name>
</gene>
<dbReference type="OrthoDB" id="5476914at2"/>
<dbReference type="Proteomes" id="UP000306145">
    <property type="component" value="Unassembled WGS sequence"/>
</dbReference>
<dbReference type="InterPro" id="IPR036736">
    <property type="entry name" value="ACP-like_sf"/>
</dbReference>
<dbReference type="InterPro" id="IPR020845">
    <property type="entry name" value="AMP-binding_CS"/>
</dbReference>
<evidence type="ECO:0000313" key="7">
    <source>
        <dbReference type="Proteomes" id="UP000306145"/>
    </source>
</evidence>
<dbReference type="Gene3D" id="3.30.559.30">
    <property type="entry name" value="Nonribosomal peptide synthetase, condensation domain"/>
    <property type="match status" value="2"/>
</dbReference>
<dbReference type="FunFam" id="2.30.38.10:FF:000001">
    <property type="entry name" value="Non-ribosomal peptide synthetase PvdI"/>
    <property type="match status" value="1"/>
</dbReference>
<dbReference type="Pfam" id="PF13193">
    <property type="entry name" value="AMP-binding_C"/>
    <property type="match status" value="2"/>
</dbReference>
<sequence>MSELQDRLRTARSRLADNTEPNVAGISGQGDPARHVSTQQQWFWLVNRILGDSAAYNVAEAVQLIGELDVDCLRTAVAAVATRHPVLRTGFADQGGAPLPIVHAPEAVPVLRCDAHDQTEPAALAAEAAAEPLLLATQPPMRVHVYEMAGRRWLVVLVVHHIVVDAPSMSLLWSEVADQYRRVRAGEPPVLERPRLTYADVAATAEAPSDSDLEYWVRALAGAPELELPLDRPRREAGGRPGAQMSFAVPAALAARVRRLASDCGATEFMVYTATFSALLGLLSGQPDVVVGTPVLGRSDSELQDVIGPFLNVVALRVDLTDEPSFVELIRRTRNTALEGFARQRVPFAEVVERLGRSTARNRNPLFETVITVQKGEPPLPRWPELSASWVDFPVEYAKFDLELFLSYGLPDGGARGVVAYASDVFDAATVDKVVELYCRLLDVATRRPRDPVIGSVLVGVDDPPVIAGRERAEGPVLLHRIIEQAQRRPDAPAVGNRTEVLSYAELMAVAAGIAEQLRAAGVRRDDTVGVCLERSPVMVAALLGVWMAGAAYLPLDPSYGEKRVEYMLRNSRTSVVLTDGATRKLVAWSEAGARALTLTEARAAVVEPEMVDPENLAYVIYTSGSTGRPKGVMLRHAGLANIAADWIDLVGLEQTDTVAATISISFDGSVLELMAPLAVGARVEVVDRDTVVDGRRLGEVISDAGVTVMKSSPAGWSLLIASGWKGAPIRAFSGGEALPAALARDITARTERLWNSYGPTETTINSTQQLVPPAASAPPALGEPVANTRLLVLDVKGRPVAPGAPGELYIGGSGLARGYLGDPATTAARFVPDPTLPGARMYRTGDLVRRRFDGSLEYLGRADNQLKIRGFRIEPEEIETRLREHPDIVDAAVGPVGQGVERTLAAYVVWNNPDGERWPQVRQDLAEVLPDYMIPTVVVAMERLPSTPNRKLDRAALPTPLPAVDRRSARPETPLQRHLAAIWSSVLKLDGIGLDDDFFALGGHSLLAARLVAAVRAQLGVDIPMRQLFAHPTVGALCDFIGDHTASTGPAPAGPAVDGAAPLSSTQQRFWFLEQLRTSRTDFHVNATIILRGAVDPVLVHDALLSVVARHDILRTRFGDGSGQVVGPVLPLWQEVVELGDDTPVAFADRCAAEPFDLAEGPLVRARLGRSGEDYVLAFVLHHSLVDGSSMSILWREFSAAYRALAAGDTPAGRASVQFADYARWERSRPDDGRDVAYWRQRLAAASATEILPDRPRPTVFVEDGAEHRFELDAATSRAVDELARESGTTPFGVLLGAFAVTVGLLSGTTDVVLGTPIAGAGRSRPEFAELVGPLLNSIVLRIDVGASHRFTDLLATLHLDIADAHDHQQLPFERLVEQLDPQRDLARHPLFGIQFALDVGSANSIDLPGVTAEELDTSRVSVKVDLSMSLSRQAGGIAGSLQYATRLYDPATAAVVVSVFRRVLSAVVVTPNVALGSLPLAGADEVLPPLPSRQEARLAEWTEPDTTLPELVDAGIRPDSPTLTAGGITLTGDQLRGQAIALAARLHEEGAGRGVLVGVLLPRSAALVVAMLAVMRTGATLLTLDPLQPPARLRRLTAGLPLVVTDRPVGDPALPEDVRIIRPHDARPADPTTCGPAPYDIAYVTHTSGSTGTPKAVSTTHGAAAGYLRHMIREYRLGPDDVVLQLAALSFDASVREILGTLAAGGRLVLLSDEEARDQRAIARALADHHITALLAVVPSMLGALVREVGQGTRRPGLRLILSSGEELPATVAAAALDLGDHVEVVNQYGPTECAMTTTFHRVSGADLRTGHIPAGRPLPDAWVYILDSRGRLLPRGAVGELAIGGPRVSAGYLDAPALTASRFVPDEFHPGQRLYRTGDLARIDHSGEVRYLGRLDHQVKVRGVRIEPGEIESALLAVPAVRAAAVVVVGEKDGVELVAHVVADPFDAAALRAAVVDTLPQAYHPSRFVEAAELPRTPHGKVDRTELVRRTPPPLDTRAEVLEPRDSTELRMVTVWERVLGRSPIGVRQDFFELGGHSLKAVELIGALGAELGVDLPLNAIFQHRTIEALAVRAGRPVQNRLAVLLTAPDLAGTPLFLVHPQSGDACGYFALARQWGAWRPVYGIEAVGYNTDDAPLTDITAMAERYLSEVRALAPRGPYLLAGWSFGGNVALEMTRLLERAGEDVAFVGVIDARAFGVDSTEDRFDDVPDLERFSLSYGMGEAEIPADAGAGEADVETVLARLTRYLVDRGQLPAGVQTPTLRRMYDVFTANGHAADRFRPAEVEADIWLFKATEQHPTLSRPVVRAESWRTLTRGETHVSLLPGNHHDLFTETNVATVAARLRDAVDTALAAARGTTSGGDA</sequence>
<proteinExistence type="predicted"/>
<dbReference type="FunFam" id="3.40.50.980:FF:000001">
    <property type="entry name" value="Non-ribosomal peptide synthetase"/>
    <property type="match status" value="1"/>
</dbReference>
<dbReference type="GO" id="GO:0072330">
    <property type="term" value="P:monocarboxylic acid biosynthetic process"/>
    <property type="evidence" value="ECO:0007669"/>
    <property type="project" value="UniProtKB-ARBA"/>
</dbReference>
<comment type="caution">
    <text evidence="6">The sequence shown here is derived from an EMBL/GenBank/DDBJ whole genome shotgun (WGS) entry which is preliminary data.</text>
</comment>
<dbReference type="InterPro" id="IPR025110">
    <property type="entry name" value="AMP-bd_C"/>
</dbReference>
<dbReference type="PANTHER" id="PTHR45527">
    <property type="entry name" value="NONRIBOSOMAL PEPTIDE SYNTHETASE"/>
    <property type="match status" value="1"/>
</dbReference>
<evidence type="ECO:0000256" key="2">
    <source>
        <dbReference type="ARBA" id="ARBA00022450"/>
    </source>
</evidence>
<keyword evidence="7" id="KW-1185">Reference proteome</keyword>
<dbReference type="InterPro" id="IPR009081">
    <property type="entry name" value="PP-bd_ACP"/>
</dbReference>
<dbReference type="Gene3D" id="1.10.1200.10">
    <property type="entry name" value="ACP-like"/>
    <property type="match status" value="2"/>
</dbReference>
<dbReference type="SUPFAM" id="SSF56801">
    <property type="entry name" value="Acetyl-CoA synthetase-like"/>
    <property type="match status" value="2"/>
</dbReference>
<dbReference type="Gene3D" id="2.30.38.10">
    <property type="entry name" value="Luciferase, Domain 3"/>
    <property type="match status" value="1"/>
</dbReference>
<dbReference type="SUPFAM" id="SSF47336">
    <property type="entry name" value="ACP-like"/>
    <property type="match status" value="2"/>
</dbReference>
<dbReference type="GO" id="GO:0031177">
    <property type="term" value="F:phosphopantetheine binding"/>
    <property type="evidence" value="ECO:0007669"/>
    <property type="project" value="InterPro"/>
</dbReference>
<dbReference type="GO" id="GO:0008610">
    <property type="term" value="P:lipid biosynthetic process"/>
    <property type="evidence" value="ECO:0007669"/>
    <property type="project" value="UniProtKB-ARBA"/>
</dbReference>
<dbReference type="GO" id="GO:0003824">
    <property type="term" value="F:catalytic activity"/>
    <property type="evidence" value="ECO:0007669"/>
    <property type="project" value="InterPro"/>
</dbReference>
<dbReference type="InterPro" id="IPR006162">
    <property type="entry name" value="Ppantetheine_attach_site"/>
</dbReference>
<dbReference type="PROSITE" id="PS00012">
    <property type="entry name" value="PHOSPHOPANTETHEINE"/>
    <property type="match status" value="2"/>
</dbReference>
<evidence type="ECO:0000256" key="1">
    <source>
        <dbReference type="ARBA" id="ARBA00001957"/>
    </source>
</evidence>
<feature type="domain" description="Carrier" evidence="5">
    <location>
        <begin position="2006"/>
        <end position="2081"/>
    </location>
</feature>
<dbReference type="Gene3D" id="3.40.50.1820">
    <property type="entry name" value="alpha/beta hydrolase"/>
    <property type="match status" value="1"/>
</dbReference>
<reference evidence="6 7" key="1">
    <citation type="submission" date="2019-06" db="EMBL/GenBank/DDBJ databases">
        <title>Micromonospora ordensis sp. nov., isolated from deep marine sediment.</title>
        <authorList>
            <person name="Veyisoglu A."/>
            <person name="Carro L."/>
            <person name="Klenk H.-P."/>
            <person name="Sahin N."/>
        </authorList>
    </citation>
    <scope>NUCLEOTIDE SEQUENCE [LARGE SCALE GENOMIC DNA]</scope>
    <source>
        <strain evidence="6 7">S2509</strain>
    </source>
</reference>
<name>A0A5C4QG95_9ACTN</name>
<dbReference type="PROSITE" id="PS00455">
    <property type="entry name" value="AMP_BINDING"/>
    <property type="match status" value="2"/>
</dbReference>
<accession>A0A5C4QG95</accession>
<dbReference type="Pfam" id="PF00975">
    <property type="entry name" value="Thioesterase"/>
    <property type="match status" value="1"/>
</dbReference>
<dbReference type="RefSeq" id="WP_139587060.1">
    <property type="nucleotide sequence ID" value="NZ_VDFY01000230.1"/>
</dbReference>
<dbReference type="GO" id="GO:0044550">
    <property type="term" value="P:secondary metabolite biosynthetic process"/>
    <property type="evidence" value="ECO:0007669"/>
    <property type="project" value="TreeGrafter"/>
</dbReference>
<dbReference type="InterPro" id="IPR020806">
    <property type="entry name" value="PKS_PP-bd"/>
</dbReference>
<dbReference type="SMART" id="SM00823">
    <property type="entry name" value="PKS_PP"/>
    <property type="match status" value="2"/>
</dbReference>
<dbReference type="InterPro" id="IPR001242">
    <property type="entry name" value="Condensation_dom"/>
</dbReference>
<keyword evidence="2" id="KW-0596">Phosphopantetheine</keyword>
<dbReference type="PANTHER" id="PTHR45527:SF1">
    <property type="entry name" value="FATTY ACID SYNTHASE"/>
    <property type="match status" value="1"/>
</dbReference>
<dbReference type="GO" id="GO:0043041">
    <property type="term" value="P:amino acid activation for nonribosomal peptide biosynthetic process"/>
    <property type="evidence" value="ECO:0007669"/>
    <property type="project" value="TreeGrafter"/>
</dbReference>
<dbReference type="Pfam" id="PF00550">
    <property type="entry name" value="PP-binding"/>
    <property type="match status" value="2"/>
</dbReference>
<evidence type="ECO:0000313" key="6">
    <source>
        <dbReference type="EMBL" id="TNH23987.1"/>
    </source>
</evidence>